<evidence type="ECO:0000256" key="3">
    <source>
        <dbReference type="ARBA" id="ARBA00022450"/>
    </source>
</evidence>
<dbReference type="SUPFAM" id="SSF47336">
    <property type="entry name" value="ACP-like"/>
    <property type="match status" value="2"/>
</dbReference>
<dbReference type="Gene3D" id="2.30.38.10">
    <property type="entry name" value="Luciferase, Domain 3"/>
    <property type="match status" value="2"/>
</dbReference>
<reference evidence="7" key="1">
    <citation type="submission" date="2020-04" db="EMBL/GenBank/DDBJ databases">
        <authorList>
            <person name="Kittiwongwattana C."/>
        </authorList>
    </citation>
    <scope>NUCLEOTIDE SEQUENCE [LARGE SCALE GENOMIC DNA]</scope>
    <source>
        <strain evidence="7">1310</strain>
    </source>
</reference>
<dbReference type="RefSeq" id="WP_168803913.1">
    <property type="nucleotide sequence ID" value="NZ_CP051205.1"/>
</dbReference>
<dbReference type="Gene3D" id="3.30.559.10">
    <property type="entry name" value="Chloramphenicol acetyltransferase-like domain"/>
    <property type="match status" value="2"/>
</dbReference>
<feature type="domain" description="Carrier" evidence="5">
    <location>
        <begin position="1025"/>
        <end position="1100"/>
    </location>
</feature>
<dbReference type="SMART" id="SM00823">
    <property type="entry name" value="PKS_PP"/>
    <property type="match status" value="1"/>
</dbReference>
<evidence type="ECO:0000256" key="1">
    <source>
        <dbReference type="ARBA" id="ARBA00001957"/>
    </source>
</evidence>
<accession>A0AAE6ZET6</accession>
<dbReference type="NCBIfam" id="NF003417">
    <property type="entry name" value="PRK04813.1"/>
    <property type="match status" value="2"/>
</dbReference>
<dbReference type="PROSITE" id="PS50075">
    <property type="entry name" value="CARRIER"/>
    <property type="match status" value="2"/>
</dbReference>
<keyword evidence="4" id="KW-0597">Phosphoprotein</keyword>
<dbReference type="InterPro" id="IPR010071">
    <property type="entry name" value="AA_adenyl_dom"/>
</dbReference>
<comment type="similarity">
    <text evidence="2">Belongs to the ATP-dependent AMP-binding enzyme family.</text>
</comment>
<dbReference type="FunFam" id="3.30.300.30:FF:000010">
    <property type="entry name" value="Enterobactin synthetase component F"/>
    <property type="match status" value="2"/>
</dbReference>
<dbReference type="CDD" id="cd19531">
    <property type="entry name" value="LCL_NRPS-like"/>
    <property type="match status" value="2"/>
</dbReference>
<evidence type="ECO:0000259" key="5">
    <source>
        <dbReference type="PROSITE" id="PS50075"/>
    </source>
</evidence>
<dbReference type="InterPro" id="IPR020806">
    <property type="entry name" value="PKS_PP-bd"/>
</dbReference>
<dbReference type="InterPro" id="IPR006162">
    <property type="entry name" value="Ppantetheine_attach_site"/>
</dbReference>
<dbReference type="PANTHER" id="PTHR45527:SF1">
    <property type="entry name" value="FATTY ACID SYNTHASE"/>
    <property type="match status" value="1"/>
</dbReference>
<dbReference type="GO" id="GO:0005737">
    <property type="term" value="C:cytoplasm"/>
    <property type="evidence" value="ECO:0007669"/>
    <property type="project" value="TreeGrafter"/>
</dbReference>
<dbReference type="Pfam" id="PF00668">
    <property type="entry name" value="Condensation"/>
    <property type="match status" value="2"/>
</dbReference>
<evidence type="ECO:0000256" key="2">
    <source>
        <dbReference type="ARBA" id="ARBA00006432"/>
    </source>
</evidence>
<dbReference type="InterPro" id="IPR044894">
    <property type="entry name" value="TubC_N_sf"/>
</dbReference>
<dbReference type="Proteomes" id="UP000502421">
    <property type="component" value="Chromosome"/>
</dbReference>
<evidence type="ECO:0000313" key="7">
    <source>
        <dbReference type="Proteomes" id="UP000502421"/>
    </source>
</evidence>
<dbReference type="PROSITE" id="PS00012">
    <property type="entry name" value="PHOSPHOPANTETHEINE"/>
    <property type="match status" value="1"/>
</dbReference>
<dbReference type="FunFam" id="2.30.38.10:FF:000001">
    <property type="entry name" value="Non-ribosomal peptide synthetase PvdI"/>
    <property type="match status" value="2"/>
</dbReference>
<dbReference type="NCBIfam" id="TIGR01733">
    <property type="entry name" value="AA-adenyl-dom"/>
    <property type="match status" value="2"/>
</dbReference>
<dbReference type="FunFam" id="3.30.559.10:FF:000012">
    <property type="entry name" value="Non-ribosomal peptide synthetase"/>
    <property type="match status" value="1"/>
</dbReference>
<dbReference type="KEGG" id="coy:HF329_10160"/>
<dbReference type="InterPro" id="IPR036736">
    <property type="entry name" value="ACP-like_sf"/>
</dbReference>
<feature type="domain" description="Carrier" evidence="5">
    <location>
        <begin position="2070"/>
        <end position="2145"/>
    </location>
</feature>
<dbReference type="GO" id="GO:0044550">
    <property type="term" value="P:secondary metabolite biosynthetic process"/>
    <property type="evidence" value="ECO:0007669"/>
    <property type="project" value="UniProtKB-ARBA"/>
</dbReference>
<dbReference type="InterPro" id="IPR000873">
    <property type="entry name" value="AMP-dep_synth/lig_dom"/>
</dbReference>
<dbReference type="InterPro" id="IPR023213">
    <property type="entry name" value="CAT-like_dom_sf"/>
</dbReference>
<name>A0AAE6ZET6_9BACT</name>
<dbReference type="GO" id="GO:0031177">
    <property type="term" value="F:phosphopantetheine binding"/>
    <property type="evidence" value="ECO:0007669"/>
    <property type="project" value="InterPro"/>
</dbReference>
<sequence length="2173" mass="243267">MDILDLLAELERNSIYVALDEDDLQVSFEQDDIEDRHIELLRAHKPQIISYLKKYAGGKAFVAIPSAPAQPSYPLSPSQQRLWVLSQLEAGSLAYNLPFSMELKGDFNIDIFSRAMNIIIDRHEILRTVFGEDESGMPRQFIQSPEQLRFAITRLDFRSFPAPMEEAQGYIAADSAALFDLQQGPLLRMALLQVAEETYIFYYNMHHIISDGWSMDVLGRDVISCYRALAAGLAPALQPLAIQYKDYAVWQHEQLHTAAGMAAKAYWKELLSGELPELSLPGSKPRPVVKTFSGRRCRTYLSPGLTAQLRAFTRAEGGSLFMTLLAAWKVLLYRYTGEQDIIIGTPAAGRNHADLENQIGFYVNTLPLRNEVNGQSSFTAFATQLRANTLRAYTHQAYPFDYILGETDVRRNTSRSALFDVMIALQNIGERNAGTIVSGDSDTITDMGHCYAKFDMEINIYEEGEALSVVADYNTDIFHGHQVTQLLQHFKQLTAAMLADPGQAIDSVDFLTAAEKEQLLRGFNDTAVNYAPGKTVLDLFREAVVASPDNKAIVYEDRALNYREMDTLSNQLAHYLQDRHQLQSGALAGILLERSEWLPVTIMAILKCGAAYVPLDVHYPQERIDYIRENGNLGVIIDETLLADFRKEQPQYGRELTLPALTGASLAYCIYTSGSTGHPKGVLNLHEGLYNRLLWMKEDLHIGPSDIFLQKTPYTFDVSVWELLLPFISGSCLVMARPEGHKDPQYLQQLIAQENVSVIHFVPSMLGAFLAGDQAGATPLRHVVCSGEELPAAMVAQFREMLPGVRIHNLYGPTEASIDVTAIDVTEASLDQGVSIGRPVANTQIYIVNPAMQLQPAGVAGELVIGGIQVARGYLDLPEQTASRFMPDPFRAGQRIYRTGDSARWLPDGTIQYLGRMDHQVKIRGNRIELGEVEQVLSSYMHIRQAVVTAQEVHGTKALVAYYVPSAATDKSELKSWLQQKLPEYMVPAYFVEMEDIPLTSSGKANRKALPPVSGGDMIRGEYVAPVTPMELQLVGIWQEVLGVSGIGVTDSFFELGGHSLKATQLIAAYFRTFRFRPKLQELFEHTTVRSHIALIHHSAGEVYERIAPAAATERYPLSSAQEMVWTLSQVKDGLIAYNIPTVSPAEPDFDPAAFKRALARLIDRHEILRTVFRTDADGMPYQYVLDSHGLNYVVEEADIRQAADPHQHIYHAIFENDLYRSFDLQNGPLFRVTLFHTSQGYYIYYLVHHIITDGISAEVAARDIRALYQEESRGTSVPLPQLDIQYKDFAVWEKDQLQQGHYDAHRKYWMQHLSGEIPPVDLPAARKRPAVKTHNGRYLSTYLPKALTAQLYDFTKKYNGSLFMTLLAAWNALLYRYTGQSDIVLGAPYAGRVHPDLENQIGCYINTLSLRNQVNGEGSFLSLYDQVKQHTLAAFQYQMYPFSQLVRDLKVRKDISRSNVLFDIMIALQNFEGKVEAPDKSEEELNSIVDLGMRYAKFDMEISLYERGEYIMFRLKYNTDVYDYDLIAGLMQHFKQFTAAMLADPGQAIDSVDFLTAAEKEQLLRGFNDTAVNYAPGKTVLDLFREAVVASPDNKAIVYEDWALNYREMDTLSNQLAHYLQDRHQLQSGALAGILLERSEWLPVTIMAILKCGAAYVPLDVHYPQERIDYIRENGNLGVIIDETLLADFRKEQPQYGRELTLPALTGASLAYCIYTSGSTGHPKGVLNLHEGLYNRLLWMKEDLHIGPSDIFLQKTPYTFDVSVWELLLPFISGSCLVMARPEGHKDPQYLQQLIAQENVSVIHFVPSMLGAFLAGYQAGATPLRHVVCSGEELPAAMVAQFRELLPGVRIHNLYGPTEASIDVTAIDVTEASLDQGVSIGRPVANTQIYIVNPAMQLQPAGVAGELVIGGIQVARGYLDLPEQTASRFMPDPFKAGQRIYRTGDSARWLPDGTIQYLGRMDHQVKIRGNRIELGEVEQVLSSYMHIRQAVVTAQEVHGTKALVAYYVPSAATDKSELKSWLQQKLPEYMVPAYFVEMEDIPLTSSGKANRKALPPVSGNDVIRREYVAPVTEMEQQLVAIWESVLDVEKIGVTDNFFDAGGDSILAIRLVSRINTVAGTSYTLAELFQYGTIQSLAARIEEDLAATPAKSPEEEDVMASFDLLRNEIFQNN</sequence>
<dbReference type="FunFam" id="3.40.50.12780:FF:000012">
    <property type="entry name" value="Non-ribosomal peptide synthetase"/>
    <property type="match status" value="2"/>
</dbReference>
<dbReference type="FunFam" id="3.40.50.980:FF:000002">
    <property type="entry name" value="Enterobactin synthetase component F"/>
    <property type="match status" value="2"/>
</dbReference>
<dbReference type="InterPro" id="IPR025110">
    <property type="entry name" value="AMP-bd_C"/>
</dbReference>
<dbReference type="Pfam" id="PF00550">
    <property type="entry name" value="PP-binding"/>
    <property type="match status" value="2"/>
</dbReference>
<dbReference type="Gene3D" id="1.10.1200.10">
    <property type="entry name" value="ACP-like"/>
    <property type="match status" value="2"/>
</dbReference>
<dbReference type="CDD" id="cd05930">
    <property type="entry name" value="A_NRPS"/>
    <property type="match status" value="2"/>
</dbReference>
<dbReference type="Pfam" id="PF13193">
    <property type="entry name" value="AMP-binding_C"/>
    <property type="match status" value="2"/>
</dbReference>
<evidence type="ECO:0000313" key="6">
    <source>
        <dbReference type="EMBL" id="QJB31655.1"/>
    </source>
</evidence>
<protein>
    <submittedName>
        <fullName evidence="6">Amino acid adenylation domain-containing protein</fullName>
    </submittedName>
</protein>
<dbReference type="Gene3D" id="1.10.10.1830">
    <property type="entry name" value="Non-ribosomal peptide synthase, adenylation domain"/>
    <property type="match status" value="1"/>
</dbReference>
<gene>
    <name evidence="6" type="ORF">HF329_10160</name>
</gene>
<dbReference type="PANTHER" id="PTHR45527">
    <property type="entry name" value="NONRIBOSOMAL PEPTIDE SYNTHETASE"/>
    <property type="match status" value="1"/>
</dbReference>
<dbReference type="InterPro" id="IPR009081">
    <property type="entry name" value="PP-bd_ACP"/>
</dbReference>
<keyword evidence="3" id="KW-0596">Phosphopantetheine</keyword>
<dbReference type="InterPro" id="IPR045851">
    <property type="entry name" value="AMP-bd_C_sf"/>
</dbReference>
<dbReference type="FunFam" id="1.10.1200.10:FF:000005">
    <property type="entry name" value="Nonribosomal peptide synthetase 1"/>
    <property type="match status" value="1"/>
</dbReference>
<dbReference type="EMBL" id="CP051205">
    <property type="protein sequence ID" value="QJB31655.1"/>
    <property type="molecule type" value="Genomic_DNA"/>
</dbReference>
<dbReference type="InterPro" id="IPR001242">
    <property type="entry name" value="Condensation_dom"/>
</dbReference>
<comment type="cofactor">
    <cofactor evidence="1">
        <name>pantetheine 4'-phosphate</name>
        <dbReference type="ChEBI" id="CHEBI:47942"/>
    </cofactor>
</comment>
<dbReference type="Gene3D" id="3.40.50.980">
    <property type="match status" value="4"/>
</dbReference>
<dbReference type="SUPFAM" id="SSF56801">
    <property type="entry name" value="Acetyl-CoA synthetase-like"/>
    <property type="match status" value="2"/>
</dbReference>
<evidence type="ECO:0000256" key="4">
    <source>
        <dbReference type="ARBA" id="ARBA00022553"/>
    </source>
</evidence>
<dbReference type="GO" id="GO:0043041">
    <property type="term" value="P:amino acid activation for nonribosomal peptide biosynthetic process"/>
    <property type="evidence" value="ECO:0007669"/>
    <property type="project" value="TreeGrafter"/>
</dbReference>
<dbReference type="GO" id="GO:0003824">
    <property type="term" value="F:catalytic activity"/>
    <property type="evidence" value="ECO:0007669"/>
    <property type="project" value="InterPro"/>
</dbReference>
<dbReference type="Pfam" id="PF00501">
    <property type="entry name" value="AMP-binding"/>
    <property type="match status" value="2"/>
</dbReference>
<organism evidence="6 7">
    <name type="scientific">Chitinophaga oryzae</name>
    <dbReference type="NCBI Taxonomy" id="2725414"/>
    <lineage>
        <taxon>Bacteria</taxon>
        <taxon>Pseudomonadati</taxon>
        <taxon>Bacteroidota</taxon>
        <taxon>Chitinophagia</taxon>
        <taxon>Chitinophagales</taxon>
        <taxon>Chitinophagaceae</taxon>
        <taxon>Chitinophaga</taxon>
    </lineage>
</organism>
<dbReference type="Gene3D" id="3.30.559.30">
    <property type="entry name" value="Nonribosomal peptide synthetase, condensation domain"/>
    <property type="match status" value="2"/>
</dbReference>
<dbReference type="SUPFAM" id="SSF52777">
    <property type="entry name" value="CoA-dependent acyltransferases"/>
    <property type="match status" value="4"/>
</dbReference>
<proteinExistence type="inferred from homology"/>
<dbReference type="Gene3D" id="3.30.300.30">
    <property type="match status" value="2"/>
</dbReference>